<feature type="transmembrane region" description="Helical" evidence="7">
    <location>
        <begin position="124"/>
        <end position="157"/>
    </location>
</feature>
<evidence type="ECO:0000256" key="1">
    <source>
        <dbReference type="ARBA" id="ARBA00004651"/>
    </source>
</evidence>
<organism evidence="9 10">
    <name type="scientific">Tenggerimyces flavus</name>
    <dbReference type="NCBI Taxonomy" id="1708749"/>
    <lineage>
        <taxon>Bacteria</taxon>
        <taxon>Bacillati</taxon>
        <taxon>Actinomycetota</taxon>
        <taxon>Actinomycetes</taxon>
        <taxon>Propionibacteriales</taxon>
        <taxon>Nocardioidaceae</taxon>
        <taxon>Tenggerimyces</taxon>
    </lineage>
</organism>
<accession>A0ABV7YJP2</accession>
<dbReference type="CDD" id="cd06261">
    <property type="entry name" value="TM_PBP2"/>
    <property type="match status" value="1"/>
</dbReference>
<evidence type="ECO:0000256" key="3">
    <source>
        <dbReference type="ARBA" id="ARBA00022475"/>
    </source>
</evidence>
<evidence type="ECO:0000256" key="2">
    <source>
        <dbReference type="ARBA" id="ARBA00022448"/>
    </source>
</evidence>
<dbReference type="PANTHER" id="PTHR43386">
    <property type="entry name" value="OLIGOPEPTIDE TRANSPORT SYSTEM PERMEASE PROTEIN APPC"/>
    <property type="match status" value="1"/>
</dbReference>
<dbReference type="PROSITE" id="PS50928">
    <property type="entry name" value="ABC_TM1"/>
    <property type="match status" value="1"/>
</dbReference>
<evidence type="ECO:0000313" key="10">
    <source>
        <dbReference type="Proteomes" id="UP001595699"/>
    </source>
</evidence>
<keyword evidence="3" id="KW-1003">Cell membrane</keyword>
<feature type="domain" description="ABC transmembrane type-1" evidence="8">
    <location>
        <begin position="86"/>
        <end position="271"/>
    </location>
</feature>
<evidence type="ECO:0000256" key="6">
    <source>
        <dbReference type="ARBA" id="ARBA00023136"/>
    </source>
</evidence>
<name>A0ABV7YJP2_9ACTN</name>
<keyword evidence="4 7" id="KW-0812">Transmembrane</keyword>
<dbReference type="EMBL" id="JBHRZH010000034">
    <property type="protein sequence ID" value="MFC3764856.1"/>
    <property type="molecule type" value="Genomic_DNA"/>
</dbReference>
<protein>
    <submittedName>
        <fullName evidence="9">ABC transporter permease</fullName>
    </submittedName>
</protein>
<gene>
    <name evidence="9" type="ORF">ACFOUW_28730</name>
</gene>
<feature type="transmembrane region" description="Helical" evidence="7">
    <location>
        <begin position="211"/>
        <end position="230"/>
    </location>
</feature>
<keyword evidence="10" id="KW-1185">Reference proteome</keyword>
<comment type="subcellular location">
    <subcellularLocation>
        <location evidence="1 7">Cell membrane</location>
        <topology evidence="1 7">Multi-pass membrane protein</topology>
    </subcellularLocation>
</comment>
<evidence type="ECO:0000313" key="9">
    <source>
        <dbReference type="EMBL" id="MFC3764856.1"/>
    </source>
</evidence>
<keyword evidence="2 7" id="KW-0813">Transport</keyword>
<dbReference type="RefSeq" id="WP_205117633.1">
    <property type="nucleotide sequence ID" value="NZ_JAFBCM010000001.1"/>
</dbReference>
<dbReference type="Gene3D" id="1.10.3720.10">
    <property type="entry name" value="MetI-like"/>
    <property type="match status" value="1"/>
</dbReference>
<feature type="transmembrane region" description="Helical" evidence="7">
    <location>
        <begin position="20"/>
        <end position="43"/>
    </location>
</feature>
<comment type="caution">
    <text evidence="9">The sequence shown here is derived from an EMBL/GenBank/DDBJ whole genome shotgun (WGS) entry which is preliminary data.</text>
</comment>
<dbReference type="Proteomes" id="UP001595699">
    <property type="component" value="Unassembled WGS sequence"/>
</dbReference>
<proteinExistence type="inferred from homology"/>
<sequence>MSVVAAIRPGERRRLRLPSAAVAVSAAFVALVAIAAVAGRWLAPMDPSLQDLTQPTAGPSAAHWLGTDDLGRDIWSRLLAGTGTAVLGPLAIAVGALVIGTALGLLAGYVGGLVDAVISRLADLVFALPGVMIAIVVVGVLGGSYLTAVAVLTFLFVPADVRLVRSAVLAVRELPYLEAARTLGVRPVRLVLVHLLPNVAPTVVANVLLDFGYGLVALSSFSFLGLGIPPGTADWGLMIAENRSALDLNPLACLAPAVLLTLTAAAVTILGDWTYERFASRTVRDE</sequence>
<comment type="similarity">
    <text evidence="7">Belongs to the binding-protein-dependent transport system permease family.</text>
</comment>
<reference evidence="10" key="1">
    <citation type="journal article" date="2019" name="Int. J. Syst. Evol. Microbiol.">
        <title>The Global Catalogue of Microorganisms (GCM) 10K type strain sequencing project: providing services to taxonomists for standard genome sequencing and annotation.</title>
        <authorList>
            <consortium name="The Broad Institute Genomics Platform"/>
            <consortium name="The Broad Institute Genome Sequencing Center for Infectious Disease"/>
            <person name="Wu L."/>
            <person name="Ma J."/>
        </authorList>
    </citation>
    <scope>NUCLEOTIDE SEQUENCE [LARGE SCALE GENOMIC DNA]</scope>
    <source>
        <strain evidence="10">CGMCC 4.7241</strain>
    </source>
</reference>
<keyword evidence="5 7" id="KW-1133">Transmembrane helix</keyword>
<dbReference type="InterPro" id="IPR050366">
    <property type="entry name" value="BP-dependent_transpt_permease"/>
</dbReference>
<feature type="transmembrane region" description="Helical" evidence="7">
    <location>
        <begin position="251"/>
        <end position="271"/>
    </location>
</feature>
<feature type="transmembrane region" description="Helical" evidence="7">
    <location>
        <begin position="86"/>
        <end position="112"/>
    </location>
</feature>
<evidence type="ECO:0000256" key="4">
    <source>
        <dbReference type="ARBA" id="ARBA00022692"/>
    </source>
</evidence>
<dbReference type="InterPro" id="IPR000515">
    <property type="entry name" value="MetI-like"/>
</dbReference>
<dbReference type="SUPFAM" id="SSF161098">
    <property type="entry name" value="MetI-like"/>
    <property type="match status" value="1"/>
</dbReference>
<keyword evidence="6 7" id="KW-0472">Membrane</keyword>
<evidence type="ECO:0000259" key="8">
    <source>
        <dbReference type="PROSITE" id="PS50928"/>
    </source>
</evidence>
<evidence type="ECO:0000256" key="5">
    <source>
        <dbReference type="ARBA" id="ARBA00022989"/>
    </source>
</evidence>
<dbReference type="Pfam" id="PF00528">
    <property type="entry name" value="BPD_transp_1"/>
    <property type="match status" value="1"/>
</dbReference>
<dbReference type="InterPro" id="IPR035906">
    <property type="entry name" value="MetI-like_sf"/>
</dbReference>
<dbReference type="PANTHER" id="PTHR43386:SF1">
    <property type="entry name" value="D,D-DIPEPTIDE TRANSPORT SYSTEM PERMEASE PROTEIN DDPC-RELATED"/>
    <property type="match status" value="1"/>
</dbReference>
<evidence type="ECO:0000256" key="7">
    <source>
        <dbReference type="RuleBase" id="RU363032"/>
    </source>
</evidence>